<keyword evidence="1" id="KW-0812">Transmembrane</keyword>
<accession>A0A4R0MZ80</accession>
<proteinExistence type="predicted"/>
<keyword evidence="1" id="KW-0472">Membrane</keyword>
<dbReference type="OrthoDB" id="770467at2"/>
<evidence type="ECO:0000256" key="1">
    <source>
        <dbReference type="SAM" id="Phobius"/>
    </source>
</evidence>
<evidence type="ECO:0000313" key="2">
    <source>
        <dbReference type="EMBL" id="TCC92243.1"/>
    </source>
</evidence>
<sequence length="146" mass="16362">MNNRRVCSISVILVLFLTISVTKVFAAQGCLIGSTIYTTFVQNVYGGFFGNRPQYASPVLPALYGACPALDQNRYALREQYHIGYPFAITNCGLTTSYNSNNIGVLYNYTEIKCPIDDYIPFLILSVGGLGFFYLRRTNKLFPVIR</sequence>
<evidence type="ECO:0000313" key="3">
    <source>
        <dbReference type="Proteomes" id="UP000292884"/>
    </source>
</evidence>
<comment type="caution">
    <text evidence="2">The sequence shown here is derived from an EMBL/GenBank/DDBJ whole genome shotgun (WGS) entry which is preliminary data.</text>
</comment>
<dbReference type="Proteomes" id="UP000292884">
    <property type="component" value="Unassembled WGS sequence"/>
</dbReference>
<protein>
    <submittedName>
        <fullName evidence="2">Uncharacterized protein</fullName>
    </submittedName>
</protein>
<keyword evidence="1" id="KW-1133">Transmembrane helix</keyword>
<reference evidence="2 3" key="1">
    <citation type="submission" date="2019-02" db="EMBL/GenBank/DDBJ databases">
        <title>Pedobacter sp. RP-1-13 sp. nov., isolated from Arctic soil.</title>
        <authorList>
            <person name="Dahal R.H."/>
        </authorList>
    </citation>
    <scope>NUCLEOTIDE SEQUENCE [LARGE SCALE GENOMIC DNA]</scope>
    <source>
        <strain evidence="2 3">RP-1-13</strain>
    </source>
</reference>
<dbReference type="RefSeq" id="WP_131553183.1">
    <property type="nucleotide sequence ID" value="NZ_SJSK01000002.1"/>
</dbReference>
<organism evidence="2 3">
    <name type="scientific">Pedobacter frigiditerrae</name>
    <dbReference type="NCBI Taxonomy" id="2530452"/>
    <lineage>
        <taxon>Bacteria</taxon>
        <taxon>Pseudomonadati</taxon>
        <taxon>Bacteroidota</taxon>
        <taxon>Sphingobacteriia</taxon>
        <taxon>Sphingobacteriales</taxon>
        <taxon>Sphingobacteriaceae</taxon>
        <taxon>Pedobacter</taxon>
    </lineage>
</organism>
<feature type="transmembrane region" description="Helical" evidence="1">
    <location>
        <begin position="119"/>
        <end position="136"/>
    </location>
</feature>
<name>A0A4R0MZ80_9SPHI</name>
<keyword evidence="3" id="KW-1185">Reference proteome</keyword>
<dbReference type="AlphaFoldDB" id="A0A4R0MZ80"/>
<dbReference type="EMBL" id="SJSK01000002">
    <property type="protein sequence ID" value="TCC92243.1"/>
    <property type="molecule type" value="Genomic_DNA"/>
</dbReference>
<gene>
    <name evidence="2" type="ORF">EZ428_10985</name>
</gene>